<dbReference type="RefSeq" id="WP_213245200.1">
    <property type="nucleotide sequence ID" value="NZ_CP045806.1"/>
</dbReference>
<evidence type="ECO:0000313" key="1">
    <source>
        <dbReference type="EMBL" id="QHN36931.1"/>
    </source>
</evidence>
<dbReference type="Proteomes" id="UP001059836">
    <property type="component" value="Chromosome"/>
</dbReference>
<dbReference type="EMBL" id="CP045809">
    <property type="protein sequence ID" value="QHN36931.1"/>
    <property type="molecule type" value="Genomic_DNA"/>
</dbReference>
<organism evidence="1 2">
    <name type="scientific">Gordonia pseudamarae</name>
    <dbReference type="NCBI Taxonomy" id="2831662"/>
    <lineage>
        <taxon>Bacteria</taxon>
        <taxon>Bacillati</taxon>
        <taxon>Actinomycetota</taxon>
        <taxon>Actinomycetes</taxon>
        <taxon>Mycobacteriales</taxon>
        <taxon>Gordoniaceae</taxon>
        <taxon>Gordonia</taxon>
    </lineage>
</organism>
<protein>
    <submittedName>
        <fullName evidence="1">Uncharacterized protein</fullName>
    </submittedName>
</protein>
<accession>A0ABX6IMK9</accession>
<sequence length="327" mass="35910">MSSERSLIVDFLRSIDVGDFIALAPSRERFDQDEEHDEARRIADERGVADPGWVFWHHQSDGVFDINGNLTSGLRLHWGGDHDKVLTALAAIPAPLRIIDHGPGGAIEVVSDATQSRLTADFPDVADTTAVKARIKAITGPVSRRKPETWTLDEHAWFEDVLVHGSIAAQAAVVGWITESPDLSDASLDYLVANWTSIYTKAPGWVLISSLLRQLDRRDDPRLDDLLDIAEKRKGYAFRAGASLFLVDRLRADPHGAAAQADLERLARFAHDPGRYDHTPGNGIALRGLVKILALRDNRTEAEVAVTLLSDTTFDASARNQLAEFAG</sequence>
<name>A0ABX6IMK9_9ACTN</name>
<gene>
    <name evidence="1" type="ORF">GII31_20550</name>
</gene>
<keyword evidence="2" id="KW-1185">Reference proteome</keyword>
<evidence type="ECO:0000313" key="2">
    <source>
        <dbReference type="Proteomes" id="UP001059836"/>
    </source>
</evidence>
<reference evidence="1" key="1">
    <citation type="journal article" date="2021" name="Nat. Microbiol.">
        <title>Cocultivation of an ultrasmall environmental parasitic bacterium with lytic ability against bacteria associated with wastewater foams.</title>
        <authorList>
            <person name="Batinovic S."/>
            <person name="Rose J.J.A."/>
            <person name="Ratcliffe J."/>
            <person name="Seviour R.J."/>
            <person name="Petrovski S."/>
        </authorList>
    </citation>
    <scope>NUCLEOTIDE SEQUENCE</scope>
    <source>
        <strain evidence="1">CON9</strain>
    </source>
</reference>
<proteinExistence type="predicted"/>